<evidence type="ECO:0000313" key="2">
    <source>
        <dbReference type="EMBL" id="CAJ1967878.1"/>
    </source>
</evidence>
<protein>
    <submittedName>
        <fullName evidence="2">Uncharacterized protein</fullName>
    </submittedName>
</protein>
<keyword evidence="3" id="KW-1185">Reference proteome</keyword>
<feature type="signal peptide" evidence="1">
    <location>
        <begin position="1"/>
        <end position="23"/>
    </location>
</feature>
<reference evidence="2" key="1">
    <citation type="submission" date="2023-08" db="EMBL/GenBank/DDBJ databases">
        <authorList>
            <person name="Audoor S."/>
            <person name="Bilcke G."/>
        </authorList>
    </citation>
    <scope>NUCLEOTIDE SEQUENCE</scope>
</reference>
<evidence type="ECO:0000313" key="3">
    <source>
        <dbReference type="Proteomes" id="UP001295423"/>
    </source>
</evidence>
<proteinExistence type="predicted"/>
<dbReference type="EMBL" id="CAKOGP040002348">
    <property type="protein sequence ID" value="CAJ1967878.1"/>
    <property type="molecule type" value="Genomic_DNA"/>
</dbReference>
<feature type="chain" id="PRO_5042153876" evidence="1">
    <location>
        <begin position="24"/>
        <end position="171"/>
    </location>
</feature>
<evidence type="ECO:0000256" key="1">
    <source>
        <dbReference type="SAM" id="SignalP"/>
    </source>
</evidence>
<accession>A0AAD2GAR4</accession>
<organism evidence="2 3">
    <name type="scientific">Cylindrotheca closterium</name>
    <dbReference type="NCBI Taxonomy" id="2856"/>
    <lineage>
        <taxon>Eukaryota</taxon>
        <taxon>Sar</taxon>
        <taxon>Stramenopiles</taxon>
        <taxon>Ochrophyta</taxon>
        <taxon>Bacillariophyta</taxon>
        <taxon>Bacillariophyceae</taxon>
        <taxon>Bacillariophycidae</taxon>
        <taxon>Bacillariales</taxon>
        <taxon>Bacillariaceae</taxon>
        <taxon>Cylindrotheca</taxon>
    </lineage>
</organism>
<sequence length="171" mass="18184">MYFSNKIAIFLALGALVAMPATAKRGGGGFRGGGDRDGGRRGDKLVRGSFANATYVDITCDVDFSCDPRGPAEEGFFVCRSYTNSDGETKSRAKCIPSDRSIEGSDECGCCGEDCPLPCDACPCTTRRGTPGAYILDEDDDEPICVSSKAAMMLTFKKDEVSCFTDCSLAE</sequence>
<name>A0AAD2GAR4_9STRA</name>
<keyword evidence="1" id="KW-0732">Signal</keyword>
<comment type="caution">
    <text evidence="2">The sequence shown here is derived from an EMBL/GenBank/DDBJ whole genome shotgun (WGS) entry which is preliminary data.</text>
</comment>
<gene>
    <name evidence="2" type="ORF">CYCCA115_LOCUS22980</name>
</gene>
<dbReference type="Proteomes" id="UP001295423">
    <property type="component" value="Unassembled WGS sequence"/>
</dbReference>
<dbReference type="AlphaFoldDB" id="A0AAD2GAR4"/>